<dbReference type="EMBL" id="JAUHHV010000001">
    <property type="protein sequence ID" value="KAK1441140.1"/>
    <property type="molecule type" value="Genomic_DNA"/>
</dbReference>
<keyword evidence="2" id="KW-1185">Reference proteome</keyword>
<name>A0AAD8LEL9_TARER</name>
<reference evidence="1" key="1">
    <citation type="journal article" date="2023" name="bioRxiv">
        <title>Improved chromosome-level genome assembly for marigold (Tagetes erecta).</title>
        <authorList>
            <person name="Jiang F."/>
            <person name="Yuan L."/>
            <person name="Wang S."/>
            <person name="Wang H."/>
            <person name="Xu D."/>
            <person name="Wang A."/>
            <person name="Fan W."/>
        </authorList>
    </citation>
    <scope>NUCLEOTIDE SEQUENCE</scope>
    <source>
        <strain evidence="1">WSJ</strain>
        <tissue evidence="1">Leaf</tissue>
    </source>
</reference>
<organism evidence="1 2">
    <name type="scientific">Tagetes erecta</name>
    <name type="common">African marigold</name>
    <dbReference type="NCBI Taxonomy" id="13708"/>
    <lineage>
        <taxon>Eukaryota</taxon>
        <taxon>Viridiplantae</taxon>
        <taxon>Streptophyta</taxon>
        <taxon>Embryophyta</taxon>
        <taxon>Tracheophyta</taxon>
        <taxon>Spermatophyta</taxon>
        <taxon>Magnoliopsida</taxon>
        <taxon>eudicotyledons</taxon>
        <taxon>Gunneridae</taxon>
        <taxon>Pentapetalae</taxon>
        <taxon>asterids</taxon>
        <taxon>campanulids</taxon>
        <taxon>Asterales</taxon>
        <taxon>Asteraceae</taxon>
        <taxon>Asteroideae</taxon>
        <taxon>Heliantheae alliance</taxon>
        <taxon>Tageteae</taxon>
        <taxon>Tagetes</taxon>
    </lineage>
</organism>
<dbReference type="AlphaFoldDB" id="A0AAD8LEL9"/>
<evidence type="ECO:0000313" key="2">
    <source>
        <dbReference type="Proteomes" id="UP001229421"/>
    </source>
</evidence>
<dbReference type="Proteomes" id="UP001229421">
    <property type="component" value="Unassembled WGS sequence"/>
</dbReference>
<gene>
    <name evidence="1" type="ORF">QVD17_06979</name>
</gene>
<evidence type="ECO:0000313" key="1">
    <source>
        <dbReference type="EMBL" id="KAK1441140.1"/>
    </source>
</evidence>
<protein>
    <submittedName>
        <fullName evidence="1">Uncharacterized protein</fullName>
    </submittedName>
</protein>
<accession>A0AAD8LEL9</accession>
<comment type="caution">
    <text evidence="1">The sequence shown here is derived from an EMBL/GenBank/DDBJ whole genome shotgun (WGS) entry which is preliminary data.</text>
</comment>
<proteinExistence type="predicted"/>
<sequence length="93" mass="10605">MEVTWSGGEIAECAMKADLHGYRVVKTVFYADVQLLASRISFWLLRVPAFVVHICPTGLREREIKTFTPKASMKVKNVRVLILMEFGKFGKKD</sequence>